<protein>
    <recommendedName>
        <fullName evidence="4 16">Riboflavin kinase</fullName>
        <shortName evidence="16">RFK</shortName>
        <ecNumber evidence="3 16">2.7.1.161</ecNumber>
    </recommendedName>
    <alternativeName>
        <fullName evidence="13 16">CTP-dependent riboflavin kinase</fullName>
    </alternativeName>
    <alternativeName>
        <fullName evidence="14 16">CTP:riboflavin 5'-phosphotransferase</fullName>
    </alternativeName>
    <alternativeName>
        <fullName evidence="12 16">Flavokinase</fullName>
    </alternativeName>
</protein>
<dbReference type="InterPro" id="IPR039063">
    <property type="entry name" value="RibK_CTP-dep"/>
</dbReference>
<dbReference type="OrthoDB" id="30955at2157"/>
<dbReference type="STRING" id="79929.MTBMA_c00850"/>
<dbReference type="UniPathway" id="UPA00276">
    <property type="reaction ID" value="UER00929"/>
</dbReference>
<reference evidence="18 19" key="2">
    <citation type="journal article" date="2010" name="J. Bacteriol.">
        <title>Complete genome sequence of Methanothermobacter marburgensis, a methanoarchaeon model organism.</title>
        <authorList>
            <person name="Liesegang H."/>
            <person name="Kaster A.K."/>
            <person name="Wiezer A."/>
            <person name="Goenrich M."/>
            <person name="Wollherr A."/>
            <person name="Seedorf H."/>
            <person name="Gottschalk G."/>
            <person name="Thauer R.K."/>
        </authorList>
    </citation>
    <scope>NUCLEOTIDE SEQUENCE [LARGE SCALE GENOMIC DNA]</scope>
    <source>
        <strain evidence="19">ATCC BAA-927 / DSM 2133 / JCM 14651 / NBRC 100331 / OCM 82 / Marburg</strain>
    </source>
</reference>
<dbReference type="GO" id="GO:0009231">
    <property type="term" value="P:riboflavin biosynthetic process"/>
    <property type="evidence" value="ECO:0007669"/>
    <property type="project" value="InterPro"/>
</dbReference>
<evidence type="ECO:0000256" key="4">
    <source>
        <dbReference type="ARBA" id="ARBA00017394"/>
    </source>
</evidence>
<dbReference type="EMBL" id="CP001710">
    <property type="protein sequence ID" value="ADL57695.1"/>
    <property type="molecule type" value="Genomic_DNA"/>
</dbReference>
<evidence type="ECO:0000256" key="14">
    <source>
        <dbReference type="ARBA" id="ARBA00033116"/>
    </source>
</evidence>
<keyword evidence="10 16" id="KW-0418">Kinase</keyword>
<reference key="1">
    <citation type="submission" date="2009-08" db="EMBL/GenBank/DDBJ databases">
        <title>The genome sequence of Methanothermobacter marburgensis.</title>
        <authorList>
            <person name="Kaster A."/>
            <person name="Seedorf H."/>
            <person name="Goenrich M."/>
            <person name="Wiezer A."/>
            <person name="Liesegang H."/>
            <person name="Thauer R."/>
            <person name="Gottschalk G."/>
        </authorList>
    </citation>
    <scope>NUCLEOTIDE SEQUENCE</scope>
    <source>
        <strain>Marburg</strain>
    </source>
</reference>
<dbReference type="HAMAP" id="MF_01285">
    <property type="entry name" value="Riboflavin_kinase"/>
    <property type="match status" value="1"/>
</dbReference>
<keyword evidence="9 16" id="KW-0547">Nucleotide-binding</keyword>
<dbReference type="GO" id="GO:0008531">
    <property type="term" value="F:riboflavin kinase activity"/>
    <property type="evidence" value="ECO:0007669"/>
    <property type="project" value="InterPro"/>
</dbReference>
<comment type="catalytic activity">
    <reaction evidence="15 16">
        <text>riboflavin + CTP = CDP + FMN + H(+)</text>
        <dbReference type="Rhea" id="RHEA:25021"/>
        <dbReference type="ChEBI" id="CHEBI:15378"/>
        <dbReference type="ChEBI" id="CHEBI:37563"/>
        <dbReference type="ChEBI" id="CHEBI:57986"/>
        <dbReference type="ChEBI" id="CHEBI:58069"/>
        <dbReference type="ChEBI" id="CHEBI:58210"/>
        <dbReference type="EC" id="2.7.1.161"/>
    </reaction>
</comment>
<dbReference type="Proteomes" id="UP000000345">
    <property type="component" value="Chromosome"/>
</dbReference>
<evidence type="ECO:0000256" key="6">
    <source>
        <dbReference type="ARBA" id="ARBA00022643"/>
    </source>
</evidence>
<keyword evidence="5 16" id="KW-0285">Flavoprotein</keyword>
<evidence type="ECO:0000256" key="5">
    <source>
        <dbReference type="ARBA" id="ARBA00022630"/>
    </source>
</evidence>
<keyword evidence="19" id="KW-1185">Reference proteome</keyword>
<feature type="binding site" evidence="16">
    <location>
        <position position="41"/>
    </location>
    <ligand>
        <name>Mg(2+)</name>
        <dbReference type="ChEBI" id="CHEBI:18420"/>
    </ligand>
</feature>
<evidence type="ECO:0000256" key="15">
    <source>
        <dbReference type="ARBA" id="ARBA00047857"/>
    </source>
</evidence>
<gene>
    <name evidence="16" type="primary">ribK</name>
    <name evidence="18" type="ordered locus">MTBMA_c00850</name>
</gene>
<comment type="pathway">
    <text evidence="1 16">Cofactor biosynthesis; FMN biosynthesis; FMN from riboflavin (CTP route): step 1/1.</text>
</comment>
<dbReference type="InterPro" id="IPR023470">
    <property type="entry name" value="Riboflavin_kinase_archaeal"/>
</dbReference>
<comment type="caution">
    <text evidence="16">Lacks conserved residue(s) required for the propagation of feature annotation.</text>
</comment>
<dbReference type="InterPro" id="IPR023602">
    <property type="entry name" value="Riboflavin_kinase_CTP-dep"/>
</dbReference>
<dbReference type="RefSeq" id="WP_013294924.1">
    <property type="nucleotide sequence ID" value="NC_014408.1"/>
</dbReference>
<feature type="binding site" evidence="16">
    <location>
        <position position="98"/>
    </location>
    <ligand>
        <name>FMN</name>
        <dbReference type="ChEBI" id="CHEBI:58210"/>
    </ligand>
</feature>
<evidence type="ECO:0000256" key="3">
    <source>
        <dbReference type="ARBA" id="ARBA00011987"/>
    </source>
</evidence>
<feature type="binding site" evidence="16">
    <location>
        <begin position="103"/>
        <end position="106"/>
    </location>
    <ligand>
        <name>CDP</name>
        <dbReference type="ChEBI" id="CHEBI:58069"/>
    </ligand>
</feature>
<evidence type="ECO:0000256" key="2">
    <source>
        <dbReference type="ARBA" id="ARBA00006428"/>
    </source>
</evidence>
<evidence type="ECO:0000256" key="8">
    <source>
        <dbReference type="ARBA" id="ARBA00022723"/>
    </source>
</evidence>
<evidence type="ECO:0000256" key="10">
    <source>
        <dbReference type="ARBA" id="ARBA00022777"/>
    </source>
</evidence>
<dbReference type="GO" id="GO:0000166">
    <property type="term" value="F:nucleotide binding"/>
    <property type="evidence" value="ECO:0007669"/>
    <property type="project" value="UniProtKB-UniRule"/>
</dbReference>
<dbReference type="EC" id="2.7.1.161" evidence="3 16"/>
<keyword evidence="6 16" id="KW-0288">FMN</keyword>
<evidence type="ECO:0000256" key="16">
    <source>
        <dbReference type="HAMAP-Rule" id="MF_01285"/>
    </source>
</evidence>
<dbReference type="AlphaFoldDB" id="D9PTZ7"/>
<dbReference type="InterPro" id="IPR023465">
    <property type="entry name" value="Riboflavin_kinase_dom_sf"/>
</dbReference>
<evidence type="ECO:0000256" key="9">
    <source>
        <dbReference type="ARBA" id="ARBA00022741"/>
    </source>
</evidence>
<evidence type="ECO:0000256" key="7">
    <source>
        <dbReference type="ARBA" id="ARBA00022679"/>
    </source>
</evidence>
<dbReference type="GeneID" id="9703790"/>
<evidence type="ECO:0000256" key="12">
    <source>
        <dbReference type="ARBA" id="ARBA00029789"/>
    </source>
</evidence>
<dbReference type="SUPFAM" id="SSF82114">
    <property type="entry name" value="Riboflavin kinase-like"/>
    <property type="match status" value="1"/>
</dbReference>
<name>D9PTZ7_METTM</name>
<keyword evidence="11 16" id="KW-0460">Magnesium</keyword>
<dbReference type="PANTHER" id="PTHR40706:SF1">
    <property type="entry name" value="RIBOFLAVIN KINASE"/>
    <property type="match status" value="1"/>
</dbReference>
<dbReference type="GO" id="GO:0000287">
    <property type="term" value="F:magnesium ion binding"/>
    <property type="evidence" value="ECO:0007669"/>
    <property type="project" value="UniProtKB-UniRule"/>
</dbReference>
<dbReference type="GeneID" id="86199822"/>
<comment type="similarity">
    <text evidence="2 16">Belongs to the archaeal riboflavin kinase family.</text>
</comment>
<evidence type="ECO:0000256" key="13">
    <source>
        <dbReference type="ARBA" id="ARBA00030544"/>
    </source>
</evidence>
<comment type="cofactor">
    <cofactor evidence="16">
        <name>Mg(2+)</name>
        <dbReference type="ChEBI" id="CHEBI:18420"/>
    </cofactor>
    <text evidence="16">Binds 1 Mg(2+) ion per subunit.</text>
</comment>
<feature type="binding site" evidence="16">
    <location>
        <position position="90"/>
    </location>
    <ligand>
        <name>FMN</name>
        <dbReference type="ChEBI" id="CHEBI:58210"/>
    </ligand>
</feature>
<dbReference type="PaxDb" id="79929-MTBMA_c00850"/>
<feature type="domain" description="Riboflavin kinase" evidence="17">
    <location>
        <begin position="7"/>
        <end position="121"/>
    </location>
</feature>
<dbReference type="PANTHER" id="PTHR40706">
    <property type="entry name" value="RIBOFLAVIN KINASE"/>
    <property type="match status" value="1"/>
</dbReference>
<evidence type="ECO:0000313" key="19">
    <source>
        <dbReference type="Proteomes" id="UP000000345"/>
    </source>
</evidence>
<dbReference type="HOGENOM" id="CLU_140165_0_0_2"/>
<dbReference type="KEGG" id="mmg:MTBMA_c00850"/>
<evidence type="ECO:0000259" key="17">
    <source>
        <dbReference type="Pfam" id="PF01982"/>
    </source>
</evidence>
<dbReference type="Gene3D" id="2.40.30.30">
    <property type="entry name" value="Riboflavin kinase-like"/>
    <property type="match status" value="1"/>
</dbReference>
<feature type="binding site" evidence="16">
    <location>
        <position position="39"/>
    </location>
    <ligand>
        <name>Mg(2+)</name>
        <dbReference type="ChEBI" id="CHEBI:18420"/>
    </ligand>
</feature>
<accession>D9PTZ7</accession>
<keyword evidence="7 16" id="KW-0808">Transferase</keyword>
<feature type="binding site" evidence="16">
    <location>
        <begin position="10"/>
        <end position="15"/>
    </location>
    <ligand>
        <name>CDP</name>
        <dbReference type="ChEBI" id="CHEBI:58069"/>
    </ligand>
</feature>
<keyword evidence="8 16" id="KW-0479">Metal-binding</keyword>
<evidence type="ECO:0000256" key="1">
    <source>
        <dbReference type="ARBA" id="ARBA00005219"/>
    </source>
</evidence>
<evidence type="ECO:0000256" key="11">
    <source>
        <dbReference type="ARBA" id="ARBA00022842"/>
    </source>
</evidence>
<organism evidence="18 19">
    <name type="scientific">Methanothermobacter marburgensis (strain ATCC BAA-927 / DSM 2133 / JCM 14651 / NBRC 100331 / OCM 82 / Marburg)</name>
    <name type="common">Methanobacterium thermoautotrophicum</name>
    <dbReference type="NCBI Taxonomy" id="79929"/>
    <lineage>
        <taxon>Archaea</taxon>
        <taxon>Methanobacteriati</taxon>
        <taxon>Methanobacteriota</taxon>
        <taxon>Methanomada group</taxon>
        <taxon>Methanobacteria</taxon>
        <taxon>Methanobacteriales</taxon>
        <taxon>Methanobacteriaceae</taxon>
        <taxon>Methanothermobacter</taxon>
    </lineage>
</organism>
<dbReference type="GO" id="GO:0009398">
    <property type="term" value="P:FMN biosynthetic process"/>
    <property type="evidence" value="ECO:0007669"/>
    <property type="project" value="UniProtKB-UniRule"/>
</dbReference>
<comment type="function">
    <text evidence="16">Catalyzes the CTP-dependent phosphorylation of riboflavin (vitamin B2) to form flavin mononucleotide (FMN).</text>
</comment>
<proteinExistence type="inferred from homology"/>
<dbReference type="Pfam" id="PF01982">
    <property type="entry name" value="CTP-dep_RFKase"/>
    <property type="match status" value="1"/>
</dbReference>
<sequence length="128" mass="14272">MIITGRVSSGFGEGAYFMTRDVYLEQFREKLGFEPFPGTLNIETGNPEIVRELRLKADKIHGGGGFGDVLYVRAVLNNEVDGALLFPVKTHHRDVCLEFVAPVNLRKTLKLRDGDTVSLKIMDDESSD</sequence>
<evidence type="ECO:0000313" key="18">
    <source>
        <dbReference type="EMBL" id="ADL57695.1"/>
    </source>
</evidence>